<organism evidence="2 3">
    <name type="scientific">Sphingomonas aerophila</name>
    <dbReference type="NCBI Taxonomy" id="1344948"/>
    <lineage>
        <taxon>Bacteria</taxon>
        <taxon>Pseudomonadati</taxon>
        <taxon>Pseudomonadota</taxon>
        <taxon>Alphaproteobacteria</taxon>
        <taxon>Sphingomonadales</taxon>
        <taxon>Sphingomonadaceae</taxon>
        <taxon>Sphingomonas</taxon>
    </lineage>
</organism>
<evidence type="ECO:0000313" key="2">
    <source>
        <dbReference type="EMBL" id="MBB5716882.1"/>
    </source>
</evidence>
<gene>
    <name evidence="2" type="ORF">FHS94_003754</name>
</gene>
<evidence type="ECO:0000313" key="3">
    <source>
        <dbReference type="Proteomes" id="UP000546200"/>
    </source>
</evidence>
<dbReference type="AlphaFoldDB" id="A0A7W9BGU0"/>
<comment type="caution">
    <text evidence="2">The sequence shown here is derived from an EMBL/GenBank/DDBJ whole genome shotgun (WGS) entry which is preliminary data.</text>
</comment>
<dbReference type="EMBL" id="JACIJK010000016">
    <property type="protein sequence ID" value="MBB5716882.1"/>
    <property type="molecule type" value="Genomic_DNA"/>
</dbReference>
<feature type="region of interest" description="Disordered" evidence="1">
    <location>
        <begin position="73"/>
        <end position="96"/>
    </location>
</feature>
<keyword evidence="3" id="KW-1185">Reference proteome</keyword>
<name>A0A7W9BGU0_9SPHN</name>
<evidence type="ECO:0000256" key="1">
    <source>
        <dbReference type="SAM" id="MobiDB-lite"/>
    </source>
</evidence>
<reference evidence="2 3" key="1">
    <citation type="submission" date="2020-08" db="EMBL/GenBank/DDBJ databases">
        <title>Genomic Encyclopedia of Type Strains, Phase IV (KMG-IV): sequencing the most valuable type-strain genomes for metagenomic binning, comparative biology and taxonomic classification.</title>
        <authorList>
            <person name="Goeker M."/>
        </authorList>
    </citation>
    <scope>NUCLEOTIDE SEQUENCE [LARGE SCALE GENOMIC DNA]</scope>
    <source>
        <strain evidence="2 3">DSM 100044</strain>
    </source>
</reference>
<sequence length="96" mass="11181">MSRVIDAAAPFSISKIYYSTEHHCWIHHGFGYGRDAKRVREWKVRSIHFDPREKEWFFNGNWWDHGSVGENMETGRQHGARDQIHSSLCPAKPATA</sequence>
<dbReference type="RefSeq" id="WP_184060536.1">
    <property type="nucleotide sequence ID" value="NZ_JACIJK010000016.1"/>
</dbReference>
<feature type="compositionally biased region" description="Basic and acidic residues" evidence="1">
    <location>
        <begin position="73"/>
        <end position="84"/>
    </location>
</feature>
<proteinExistence type="predicted"/>
<protein>
    <submittedName>
        <fullName evidence="2">Uncharacterized protein</fullName>
    </submittedName>
</protein>
<dbReference type="Proteomes" id="UP000546200">
    <property type="component" value="Unassembled WGS sequence"/>
</dbReference>
<accession>A0A7W9BGU0</accession>